<proteinExistence type="predicted"/>
<dbReference type="Gene3D" id="3.90.1200.10">
    <property type="match status" value="1"/>
</dbReference>
<evidence type="ECO:0000313" key="3">
    <source>
        <dbReference type="Proteomes" id="UP000323454"/>
    </source>
</evidence>
<gene>
    <name evidence="2" type="ORF">F0L68_40195</name>
</gene>
<accession>A0A5B2W5U0</accession>
<reference evidence="2 3" key="1">
    <citation type="submission" date="2019-09" db="EMBL/GenBank/DDBJ databases">
        <title>Goodfellowia gen. nov., a new genus of the Pseudonocardineae related to Actinoalloteichus, containing Goodfellowia coeruleoviolacea gen. nov., comb. nov. gen. nov., comb. nov.</title>
        <authorList>
            <person name="Labeda D."/>
        </authorList>
    </citation>
    <scope>NUCLEOTIDE SEQUENCE [LARGE SCALE GENOMIC DNA]</scope>
    <source>
        <strain evidence="2 3">AN110305</strain>
    </source>
</reference>
<protein>
    <recommendedName>
        <fullName evidence="1">Aminoglycoside phosphotransferase domain-containing protein</fullName>
    </recommendedName>
</protein>
<dbReference type="EMBL" id="VUOB01000112">
    <property type="protein sequence ID" value="KAA2247303.1"/>
    <property type="molecule type" value="Genomic_DNA"/>
</dbReference>
<name>A0A5B2W5U0_9PSEU</name>
<dbReference type="Pfam" id="PF01636">
    <property type="entry name" value="APH"/>
    <property type="match status" value="1"/>
</dbReference>
<dbReference type="InterPro" id="IPR002575">
    <property type="entry name" value="Aminoglycoside_PTrfase"/>
</dbReference>
<organism evidence="2 3">
    <name type="scientific">Solihabitans fulvus</name>
    <dbReference type="NCBI Taxonomy" id="1892852"/>
    <lineage>
        <taxon>Bacteria</taxon>
        <taxon>Bacillati</taxon>
        <taxon>Actinomycetota</taxon>
        <taxon>Actinomycetes</taxon>
        <taxon>Pseudonocardiales</taxon>
        <taxon>Pseudonocardiaceae</taxon>
        <taxon>Solihabitans</taxon>
    </lineage>
</organism>
<feature type="domain" description="Aminoglycoside phosphotransferase" evidence="1">
    <location>
        <begin position="166"/>
        <end position="237"/>
    </location>
</feature>
<comment type="caution">
    <text evidence="2">The sequence shown here is derived from an EMBL/GenBank/DDBJ whole genome shotgun (WGS) entry which is preliminary data.</text>
</comment>
<dbReference type="SUPFAM" id="SSF56112">
    <property type="entry name" value="Protein kinase-like (PK-like)"/>
    <property type="match status" value="1"/>
</dbReference>
<evidence type="ECO:0000313" key="2">
    <source>
        <dbReference type="EMBL" id="KAA2247303.1"/>
    </source>
</evidence>
<dbReference type="Proteomes" id="UP000323454">
    <property type="component" value="Unassembled WGS sequence"/>
</dbReference>
<keyword evidence="3" id="KW-1185">Reference proteome</keyword>
<dbReference type="InterPro" id="IPR011009">
    <property type="entry name" value="Kinase-like_dom_sf"/>
</dbReference>
<dbReference type="AlphaFoldDB" id="A0A5B2W5U0"/>
<dbReference type="RefSeq" id="WP_149855174.1">
    <property type="nucleotide sequence ID" value="NZ_VUOB01000112.1"/>
</dbReference>
<reference evidence="2 3" key="2">
    <citation type="submission" date="2019-09" db="EMBL/GenBank/DDBJ databases">
        <authorList>
            <person name="Jin C."/>
        </authorList>
    </citation>
    <scope>NUCLEOTIDE SEQUENCE [LARGE SCALE GENOMIC DNA]</scope>
    <source>
        <strain evidence="2 3">AN110305</strain>
    </source>
</reference>
<evidence type="ECO:0000259" key="1">
    <source>
        <dbReference type="Pfam" id="PF01636"/>
    </source>
</evidence>
<dbReference type="OrthoDB" id="3680308at2"/>
<sequence length="288" mass="31457">MGTRPAVSETAEPPAPVDLRSHHHADVLDRAERALGVGLVRSGAVYGVDGLTVGMPTAAATWTRMQWRRPGRLNETAWTGAEAASMVTGVAKPAWLQSHMWVDPGRQLVWRVDELALVTAPVIGTTGGLTVDPDLPNSWWRSLADSLDALAAHTTTRVSMSQEHLTRRVGQVFQGVDTTIDEWTVAHGDLHWHNLTAPECVLLDWEDWGLGPRGLDAAFLWGASLRVPQLAQRVEREFAEDMASRSGRLARLLFCANVIRLSSRRPGPNALLAPARATAEALLRDLRA</sequence>